<dbReference type="AlphaFoldDB" id="A0A7I8XIC7"/>
<comment type="function">
    <text evidence="10">Ubiquitin-like protein involved in autophagic vesicle formation.</text>
</comment>
<dbReference type="InterPro" id="IPR024512">
    <property type="entry name" value="Ser_palmitoyltrfase_ssu-like"/>
</dbReference>
<comment type="subcellular location">
    <subcellularLocation>
        <location evidence="1">Endoplasmic reticulum membrane</location>
        <topology evidence="1">Multi-pass membrane protein</topology>
    </subcellularLocation>
</comment>
<dbReference type="GO" id="GO:0034274">
    <property type="term" value="C:Atg12-Atg5-Atg16 complex"/>
    <property type="evidence" value="ECO:0007669"/>
    <property type="project" value="TreeGrafter"/>
</dbReference>
<evidence type="ECO:0000256" key="2">
    <source>
        <dbReference type="ARBA" id="ARBA00022499"/>
    </source>
</evidence>
<evidence type="ECO:0000256" key="5">
    <source>
        <dbReference type="ARBA" id="ARBA00022824"/>
    </source>
</evidence>
<keyword evidence="12" id="KW-1185">Reference proteome</keyword>
<dbReference type="GO" id="GO:0034727">
    <property type="term" value="P:piecemeal microautophagy of the nucleus"/>
    <property type="evidence" value="ECO:0007669"/>
    <property type="project" value="TreeGrafter"/>
</dbReference>
<dbReference type="SUPFAM" id="SSF54236">
    <property type="entry name" value="Ubiquitin-like"/>
    <property type="match status" value="1"/>
</dbReference>
<dbReference type="GO" id="GO:0000422">
    <property type="term" value="P:autophagy of mitochondrion"/>
    <property type="evidence" value="ECO:0007669"/>
    <property type="project" value="TreeGrafter"/>
</dbReference>
<proteinExistence type="inferred from homology"/>
<keyword evidence="9" id="KW-0472">Membrane</keyword>
<keyword evidence="7" id="KW-1133">Transmembrane helix</keyword>
<comment type="caution">
    <text evidence="11">The sequence shown here is derived from an EMBL/GenBank/DDBJ whole genome shotgun (WGS) entry which is preliminary data.</text>
</comment>
<keyword evidence="8 10" id="KW-0072">Autophagy</keyword>
<dbReference type="GO" id="GO:0019776">
    <property type="term" value="F:Atg8-family ligase activity"/>
    <property type="evidence" value="ECO:0007669"/>
    <property type="project" value="TreeGrafter"/>
</dbReference>
<comment type="similarity">
    <text evidence="10">Belongs to the ATG12 family.</text>
</comment>
<sequence length="135" mass="15435">MSAFDIHSKPTDPKALGVFDYWYLQYCLTTGLYMLEPWERRLFNSVVLGVLTVSAVGSTPIMKQKTWNLEGSNTVAWLVCFIRKYLKLPSSQSLFLFINQAFSPSPDQTISNLQRCYAPNEQKLVIHYSTTNAWG</sequence>
<evidence type="ECO:0000256" key="9">
    <source>
        <dbReference type="ARBA" id="ARBA00023136"/>
    </source>
</evidence>
<dbReference type="InterPro" id="IPR029071">
    <property type="entry name" value="Ubiquitin-like_domsf"/>
</dbReference>
<dbReference type="Gene3D" id="3.10.20.90">
    <property type="entry name" value="Phosphatidylinositol 3-kinase Catalytic Subunit, Chain A, domain 1"/>
    <property type="match status" value="1"/>
</dbReference>
<evidence type="ECO:0000313" key="12">
    <source>
        <dbReference type="Proteomes" id="UP000659654"/>
    </source>
</evidence>
<evidence type="ECO:0000256" key="4">
    <source>
        <dbReference type="ARBA" id="ARBA00022786"/>
    </source>
</evidence>
<dbReference type="EMBL" id="CAJFCV020000001">
    <property type="protein sequence ID" value="CAG9085506.1"/>
    <property type="molecule type" value="Genomic_DNA"/>
</dbReference>
<dbReference type="Proteomes" id="UP000582659">
    <property type="component" value="Unassembled WGS sequence"/>
</dbReference>
<evidence type="ECO:0000256" key="3">
    <source>
        <dbReference type="ARBA" id="ARBA00022692"/>
    </source>
</evidence>
<keyword evidence="2 10" id="KW-1017">Isopeptide bond</keyword>
<evidence type="ECO:0000256" key="8">
    <source>
        <dbReference type="ARBA" id="ARBA00023006"/>
    </source>
</evidence>
<dbReference type="GO" id="GO:0034045">
    <property type="term" value="C:phagophore assembly site membrane"/>
    <property type="evidence" value="ECO:0007669"/>
    <property type="project" value="TreeGrafter"/>
</dbReference>
<dbReference type="SMR" id="A0A7I8XIC7"/>
<evidence type="ECO:0000256" key="1">
    <source>
        <dbReference type="ARBA" id="ARBA00004477"/>
    </source>
</evidence>
<organism evidence="11 12">
    <name type="scientific">Bursaphelenchus xylophilus</name>
    <name type="common">Pinewood nematode worm</name>
    <name type="synonym">Aphelenchoides xylophilus</name>
    <dbReference type="NCBI Taxonomy" id="6326"/>
    <lineage>
        <taxon>Eukaryota</taxon>
        <taxon>Metazoa</taxon>
        <taxon>Ecdysozoa</taxon>
        <taxon>Nematoda</taxon>
        <taxon>Chromadorea</taxon>
        <taxon>Rhabditida</taxon>
        <taxon>Tylenchina</taxon>
        <taxon>Tylenchomorpha</taxon>
        <taxon>Aphelenchoidea</taxon>
        <taxon>Aphelenchoididae</taxon>
        <taxon>Bursaphelenchus</taxon>
    </lineage>
</organism>
<dbReference type="PANTHER" id="PTHR13385">
    <property type="entry name" value="AUTOPHAGY PROTEIN 12"/>
    <property type="match status" value="1"/>
</dbReference>
<dbReference type="Pfam" id="PF11779">
    <property type="entry name" value="SPT_ssu-like"/>
    <property type="match status" value="1"/>
</dbReference>
<dbReference type="GO" id="GO:0000045">
    <property type="term" value="P:autophagosome assembly"/>
    <property type="evidence" value="ECO:0007669"/>
    <property type="project" value="InterPro"/>
</dbReference>
<evidence type="ECO:0000313" key="11">
    <source>
        <dbReference type="EMBL" id="CAD5209988.1"/>
    </source>
</evidence>
<dbReference type="GO" id="GO:0006665">
    <property type="term" value="P:sphingolipid metabolic process"/>
    <property type="evidence" value="ECO:0007669"/>
    <property type="project" value="UniProtKB-KW"/>
</dbReference>
<keyword evidence="6" id="KW-0746">Sphingolipid metabolism</keyword>
<dbReference type="GO" id="GO:0097352">
    <property type="term" value="P:autophagosome maturation"/>
    <property type="evidence" value="ECO:0007669"/>
    <property type="project" value="TreeGrafter"/>
</dbReference>
<dbReference type="GO" id="GO:0000421">
    <property type="term" value="C:autophagosome membrane"/>
    <property type="evidence" value="ECO:0007669"/>
    <property type="project" value="TreeGrafter"/>
</dbReference>
<keyword evidence="4 10" id="KW-0833">Ubl conjugation pathway</keyword>
<dbReference type="InterPro" id="IPR007242">
    <property type="entry name" value="Atg12"/>
</dbReference>
<dbReference type="PANTHER" id="PTHR13385:SF0">
    <property type="entry name" value="UBIQUITIN-LIKE PROTEIN ATG12"/>
    <property type="match status" value="1"/>
</dbReference>
<protein>
    <recommendedName>
        <fullName evidence="10">Ubiquitin-like protein ATG12</fullName>
    </recommendedName>
</protein>
<keyword evidence="6" id="KW-0443">Lipid metabolism</keyword>
<evidence type="ECO:0000256" key="10">
    <source>
        <dbReference type="RuleBase" id="RU361201"/>
    </source>
</evidence>
<gene>
    <name evidence="11" type="ORF">BXYJ_LOCUS1710</name>
</gene>
<dbReference type="Pfam" id="PF04110">
    <property type="entry name" value="APG12"/>
    <property type="match status" value="1"/>
</dbReference>
<dbReference type="CDD" id="cd01612">
    <property type="entry name" value="Ubl_ATG12"/>
    <property type="match status" value="1"/>
</dbReference>
<dbReference type="GO" id="GO:0005789">
    <property type="term" value="C:endoplasmic reticulum membrane"/>
    <property type="evidence" value="ECO:0007669"/>
    <property type="project" value="UniProtKB-SubCell"/>
</dbReference>
<reference evidence="11" key="1">
    <citation type="submission" date="2020-09" db="EMBL/GenBank/DDBJ databases">
        <authorList>
            <person name="Kikuchi T."/>
        </authorList>
    </citation>
    <scope>NUCLEOTIDE SEQUENCE</scope>
    <source>
        <strain evidence="11">Ka4C1</strain>
    </source>
</reference>
<dbReference type="EMBL" id="CAJFDI010000001">
    <property type="protein sequence ID" value="CAD5209988.1"/>
    <property type="molecule type" value="Genomic_DNA"/>
</dbReference>
<evidence type="ECO:0000256" key="6">
    <source>
        <dbReference type="ARBA" id="ARBA00022919"/>
    </source>
</evidence>
<evidence type="ECO:0000256" key="7">
    <source>
        <dbReference type="ARBA" id="ARBA00022989"/>
    </source>
</evidence>
<keyword evidence="5" id="KW-0256">Endoplasmic reticulum</keyword>
<dbReference type="GO" id="GO:0061723">
    <property type="term" value="P:glycophagy"/>
    <property type="evidence" value="ECO:0007669"/>
    <property type="project" value="TreeGrafter"/>
</dbReference>
<accession>A0A7I8XIC7</accession>
<name>A0A7I8XIC7_BURXY</name>
<keyword evidence="3" id="KW-0812">Transmembrane</keyword>
<comment type="subunit">
    <text evidence="10">Forms a conjugate with ATG5.</text>
</comment>
<dbReference type="OrthoDB" id="10003551at2759"/>
<dbReference type="Proteomes" id="UP000659654">
    <property type="component" value="Unassembled WGS sequence"/>
</dbReference>